<dbReference type="Proteomes" id="UP000030747">
    <property type="component" value="Unassembled WGS sequence"/>
</dbReference>
<organism evidence="2 3">
    <name type="scientific">Eimeria tenella</name>
    <name type="common">Coccidian parasite</name>
    <dbReference type="NCBI Taxonomy" id="5802"/>
    <lineage>
        <taxon>Eukaryota</taxon>
        <taxon>Sar</taxon>
        <taxon>Alveolata</taxon>
        <taxon>Apicomplexa</taxon>
        <taxon>Conoidasida</taxon>
        <taxon>Coccidia</taxon>
        <taxon>Eucoccidiorida</taxon>
        <taxon>Eimeriorina</taxon>
        <taxon>Eimeriidae</taxon>
        <taxon>Eimeria</taxon>
    </lineage>
</organism>
<keyword evidence="3" id="KW-1185">Reference proteome</keyword>
<evidence type="ECO:0000256" key="1">
    <source>
        <dbReference type="SAM" id="MobiDB-lite"/>
    </source>
</evidence>
<feature type="non-terminal residue" evidence="2">
    <location>
        <position position="73"/>
    </location>
</feature>
<dbReference type="GeneID" id="25257126"/>
<feature type="compositionally biased region" description="Low complexity" evidence="1">
    <location>
        <begin position="40"/>
        <end position="63"/>
    </location>
</feature>
<feature type="region of interest" description="Disordered" evidence="1">
    <location>
        <begin position="1"/>
        <end position="73"/>
    </location>
</feature>
<evidence type="ECO:0000313" key="3">
    <source>
        <dbReference type="Proteomes" id="UP000030747"/>
    </source>
</evidence>
<sequence length="73" mass="7456">MRSTLGLGLPQGGPPGAWAWGGPPAQYPTTGRASWGPSCSSTCRGPQPSSSSSREQQQDELQSVYGPALPNAG</sequence>
<gene>
    <name evidence="2" type="ORF">ETH_00040430</name>
</gene>
<dbReference type="AlphaFoldDB" id="U6KVF3"/>
<proteinExistence type="predicted"/>
<protein>
    <submittedName>
        <fullName evidence="2">Uncharacterized protein</fullName>
    </submittedName>
</protein>
<accession>U6KVF3</accession>
<reference evidence="2" key="1">
    <citation type="submission" date="2013-10" db="EMBL/GenBank/DDBJ databases">
        <title>Genomic analysis of the causative agents of coccidiosis in chickens.</title>
        <authorList>
            <person name="Reid A.J."/>
            <person name="Blake D."/>
            <person name="Billington K."/>
            <person name="Browne H."/>
            <person name="Dunn M."/>
            <person name="Hung S."/>
            <person name="Kawahara F."/>
            <person name="Miranda-Saavedra D."/>
            <person name="Mourier T."/>
            <person name="Nagra H."/>
            <person name="Otto T.D."/>
            <person name="Rawlings N."/>
            <person name="Sanchez A."/>
            <person name="Sanders M."/>
            <person name="Subramaniam C."/>
            <person name="Tay Y."/>
            <person name="Dear P."/>
            <person name="Doerig C."/>
            <person name="Gruber A."/>
            <person name="Parkinson J."/>
            <person name="Shirley M."/>
            <person name="Wan K.L."/>
            <person name="Berriman M."/>
            <person name="Tomley F."/>
            <person name="Pain A."/>
        </authorList>
    </citation>
    <scope>NUCLEOTIDE SEQUENCE [LARGE SCALE GENOMIC DNA]</scope>
    <source>
        <strain evidence="2">Houghton</strain>
    </source>
</reference>
<name>U6KVF3_EIMTE</name>
<dbReference type="EMBL" id="HG674439">
    <property type="protein sequence ID" value="CDJ39475.1"/>
    <property type="molecule type" value="Genomic_DNA"/>
</dbReference>
<dbReference type="RefSeq" id="XP_013230230.1">
    <property type="nucleotide sequence ID" value="XM_013374776.1"/>
</dbReference>
<evidence type="ECO:0000313" key="2">
    <source>
        <dbReference type="EMBL" id="CDJ39475.1"/>
    </source>
</evidence>
<reference evidence="2" key="2">
    <citation type="submission" date="2013-10" db="EMBL/GenBank/DDBJ databases">
        <authorList>
            <person name="Aslett M."/>
        </authorList>
    </citation>
    <scope>NUCLEOTIDE SEQUENCE [LARGE SCALE GENOMIC DNA]</scope>
    <source>
        <strain evidence="2">Houghton</strain>
    </source>
</reference>